<dbReference type="AlphaFoldDB" id="F7AZ02"/>
<dbReference type="FunCoup" id="F7AZ02">
    <property type="interactions" value="1"/>
</dbReference>
<dbReference type="InParanoid" id="F7AZ02"/>
<dbReference type="PROSITE" id="PS50096">
    <property type="entry name" value="IQ"/>
    <property type="match status" value="1"/>
</dbReference>
<keyword evidence="4" id="KW-1185">Reference proteome</keyword>
<dbReference type="HOGENOM" id="CLU_005923_0_0_1"/>
<feature type="domain" description="ATPase AAA-type core" evidence="2">
    <location>
        <begin position="442"/>
        <end position="570"/>
    </location>
</feature>
<reference evidence="3" key="2">
    <citation type="submission" date="2025-09" db="UniProtKB">
        <authorList>
            <consortium name="Ensembl"/>
        </authorList>
    </citation>
    <scope>IDENTIFICATION</scope>
    <source>
        <strain evidence="3">Glennie</strain>
    </source>
</reference>
<evidence type="ECO:0000313" key="3">
    <source>
        <dbReference type="Ensembl" id="ENSOANP00000009883.3"/>
    </source>
</evidence>
<dbReference type="InterPro" id="IPR003959">
    <property type="entry name" value="ATPase_AAA_core"/>
</dbReference>
<feature type="region of interest" description="Disordered" evidence="1">
    <location>
        <begin position="672"/>
        <end position="693"/>
    </location>
</feature>
<dbReference type="PANTHER" id="PTHR14690:SF6">
    <property type="entry name" value="IQ AND AAA DOMAIN-CONTAINING PROTEIN 1-LIKE"/>
    <property type="match status" value="1"/>
</dbReference>
<dbReference type="SUPFAM" id="SSF52540">
    <property type="entry name" value="P-loop containing nucleoside triphosphate hydrolases"/>
    <property type="match status" value="1"/>
</dbReference>
<dbReference type="GO" id="GO:0016887">
    <property type="term" value="F:ATP hydrolysis activity"/>
    <property type="evidence" value="ECO:0007669"/>
    <property type="project" value="InterPro"/>
</dbReference>
<proteinExistence type="predicted"/>
<dbReference type="Proteomes" id="UP000002279">
    <property type="component" value="Unplaced"/>
</dbReference>
<dbReference type="PANTHER" id="PTHR14690">
    <property type="entry name" value="IQ MOTIF CONTAINING WITH AAA DOMAIN 1"/>
    <property type="match status" value="1"/>
</dbReference>
<dbReference type="STRING" id="9258.ENSOANP00000009883"/>
<dbReference type="eggNOG" id="KOG0740">
    <property type="taxonomic scope" value="Eukaryota"/>
</dbReference>
<dbReference type="InterPro" id="IPR000048">
    <property type="entry name" value="IQ_motif_EF-hand-BS"/>
</dbReference>
<dbReference type="Pfam" id="PF00004">
    <property type="entry name" value="AAA"/>
    <property type="match status" value="1"/>
</dbReference>
<sequence>MSEGAYQQVWAQAHVTLEELLSQELPPPAPMPERDRSSFMYTLSSLFLRYLGLLRRLDEVYDQLVQPQKRQLLRRLLDGIIGRILELKDEMVEAELTEYPCLDIVLHDMKLTPVDLEIPIPKYFLEQRGGSRTCRGLPRLRRLPLQGACIMSQAEAIALIQRAERARQGRLQAQVMRDIRRSEERERRARERMTKECSHEEAALCIQKVWKGFLQRKHTKLERQMEMEFIGMVSEASARPGSLRVQIGEEQRRLRQAEQEEEYLLQLTRVRNSVLEAEGTDIREEMKEHIRQWLIECHHLTGKFPEYPDEEIGGSQVLFVETTPEQVPSASYSALHTVDVDELMRYELRNLRLAVDREESRTDKEKAKGKVPGGTGMGVGKGGSFWESRGRGDCLYLGSPLLMAKADPGPSLLAIRQNMALYGVLRLGSPEAHKLAPLVRSLLLAGPAGMGKRMLVHAVCTETGANLFDLSPENLVGKYRGKNGLQMMLHIVFKVARLLQPSVIWVGNAEKMFYKKVPKEEKEMDPKRLKKDLPKALRLLRPGDRVLLIGTTDRPQAADIKALSRTYERILMLLQPDYASRYVIWKHLIEKHGGPLACSVDISGLAKVSDGYSSGSLVQAAQVVLTERRRLQLPRRPLVPAEFLGQLAKMNPVFREEEEALRDWYNKTPLGRRRRTVAQEQIEAQETKDKKKK</sequence>
<protein>
    <submittedName>
        <fullName evidence="3">IQ motif containing with AAA domain 1 like</fullName>
    </submittedName>
</protein>
<evidence type="ECO:0000313" key="4">
    <source>
        <dbReference type="Proteomes" id="UP000002279"/>
    </source>
</evidence>
<dbReference type="InterPro" id="IPR052267">
    <property type="entry name" value="N-DRC_Component"/>
</dbReference>
<reference evidence="3" key="1">
    <citation type="submission" date="2025-08" db="UniProtKB">
        <authorList>
            <consortium name="Ensembl"/>
        </authorList>
    </citation>
    <scope>IDENTIFICATION</scope>
    <source>
        <strain evidence="3">Glennie</strain>
    </source>
</reference>
<dbReference type="OMA" id="WFIECRA"/>
<dbReference type="Bgee" id="ENSOANG00000006182">
    <property type="expression patterns" value="Expressed in testis and 1 other cell type or tissue"/>
</dbReference>
<dbReference type="GeneTree" id="ENSGT00940000154067"/>
<dbReference type="Gene3D" id="1.10.8.60">
    <property type="match status" value="1"/>
</dbReference>
<dbReference type="Pfam" id="PF00612">
    <property type="entry name" value="IQ"/>
    <property type="match status" value="1"/>
</dbReference>
<gene>
    <name evidence="3" type="primary">IQCA1L</name>
</gene>
<dbReference type="Ensembl" id="ENSOANT00000009885.3">
    <property type="protein sequence ID" value="ENSOANP00000009883.3"/>
    <property type="gene ID" value="ENSOANG00000006182.3"/>
</dbReference>
<dbReference type="SMART" id="SM00015">
    <property type="entry name" value="IQ"/>
    <property type="match status" value="1"/>
</dbReference>
<organism evidence="3 4">
    <name type="scientific">Ornithorhynchus anatinus</name>
    <name type="common">Duckbill platypus</name>
    <dbReference type="NCBI Taxonomy" id="9258"/>
    <lineage>
        <taxon>Eukaryota</taxon>
        <taxon>Metazoa</taxon>
        <taxon>Chordata</taxon>
        <taxon>Craniata</taxon>
        <taxon>Vertebrata</taxon>
        <taxon>Euteleostomi</taxon>
        <taxon>Mammalia</taxon>
        <taxon>Monotremata</taxon>
        <taxon>Ornithorhynchidae</taxon>
        <taxon>Ornithorhynchus</taxon>
    </lineage>
</organism>
<accession>F7AZ02</accession>
<dbReference type="GO" id="GO:0005524">
    <property type="term" value="F:ATP binding"/>
    <property type="evidence" value="ECO:0007669"/>
    <property type="project" value="InterPro"/>
</dbReference>
<evidence type="ECO:0000259" key="2">
    <source>
        <dbReference type="Pfam" id="PF00004"/>
    </source>
</evidence>
<dbReference type="Gene3D" id="3.40.50.300">
    <property type="entry name" value="P-loop containing nucleotide triphosphate hydrolases"/>
    <property type="match status" value="1"/>
</dbReference>
<evidence type="ECO:0000256" key="1">
    <source>
        <dbReference type="SAM" id="MobiDB-lite"/>
    </source>
</evidence>
<name>F7AZ02_ORNAN</name>
<dbReference type="InterPro" id="IPR027417">
    <property type="entry name" value="P-loop_NTPase"/>
</dbReference>
<dbReference type="FunFam" id="1.10.8.60:FF:000199">
    <property type="entry name" value="IQ motif containing with AAA domain 1"/>
    <property type="match status" value="1"/>
</dbReference>